<feature type="region of interest" description="Disordered" evidence="1">
    <location>
        <begin position="148"/>
        <end position="188"/>
    </location>
</feature>
<dbReference type="EMBL" id="JAVRET010000136">
    <property type="protein sequence ID" value="MDT0413428.1"/>
    <property type="molecule type" value="Genomic_DNA"/>
</dbReference>
<feature type="transmembrane region" description="Helical" evidence="2">
    <location>
        <begin position="44"/>
        <end position="61"/>
    </location>
</feature>
<sequence>MTPSTPPPPATRSGLRRWLPLGVAAWIVIEIWLLILVGEAAGGLVVVVLLAAGIIGGGAVVKRAGRRAFGALTRTLQQPAAEAVPEGRAEGNGFLMLAGLLLMIPGLLSDVAGLVLLVPGIRGALSRRVERAMRRKLDEATGGAFGTAYTRARTQRPDGEVVRGEVVHEDTPTKPRDEDEGPRPPLTP</sequence>
<proteinExistence type="predicted"/>
<name>A0ABU2R9Q1_9ACTN</name>
<reference evidence="4" key="1">
    <citation type="submission" date="2023-07" db="EMBL/GenBank/DDBJ databases">
        <title>30 novel species of actinomycetes from the DSMZ collection.</title>
        <authorList>
            <person name="Nouioui I."/>
        </authorList>
    </citation>
    <scope>NUCLEOTIDE SEQUENCE [LARGE SCALE GENOMIC DNA]</scope>
    <source>
        <strain evidence="4">DSM 41979</strain>
    </source>
</reference>
<feature type="transmembrane region" description="Helical" evidence="2">
    <location>
        <begin position="94"/>
        <end position="118"/>
    </location>
</feature>
<keyword evidence="2" id="KW-1133">Transmembrane helix</keyword>
<organism evidence="3 4">
    <name type="scientific">Streptomyces evansiae</name>
    <dbReference type="NCBI Taxonomy" id="3075535"/>
    <lineage>
        <taxon>Bacteria</taxon>
        <taxon>Bacillati</taxon>
        <taxon>Actinomycetota</taxon>
        <taxon>Actinomycetes</taxon>
        <taxon>Kitasatosporales</taxon>
        <taxon>Streptomycetaceae</taxon>
        <taxon>Streptomyces</taxon>
    </lineage>
</organism>
<evidence type="ECO:0000313" key="3">
    <source>
        <dbReference type="EMBL" id="MDT0413428.1"/>
    </source>
</evidence>
<evidence type="ECO:0000313" key="4">
    <source>
        <dbReference type="Proteomes" id="UP001183610"/>
    </source>
</evidence>
<dbReference type="InterPro" id="IPR007313">
    <property type="entry name" value="FxsA"/>
</dbReference>
<gene>
    <name evidence="3" type="primary">fxsA</name>
    <name evidence="3" type="ORF">RM698_30860</name>
</gene>
<dbReference type="Pfam" id="PF04186">
    <property type="entry name" value="FxsA"/>
    <property type="match status" value="1"/>
</dbReference>
<dbReference type="NCBIfam" id="NF008528">
    <property type="entry name" value="PRK11463.1-2"/>
    <property type="match status" value="1"/>
</dbReference>
<feature type="compositionally biased region" description="Basic and acidic residues" evidence="1">
    <location>
        <begin position="155"/>
        <end position="177"/>
    </location>
</feature>
<dbReference type="NCBIfam" id="NF008527">
    <property type="entry name" value="PRK11463.1-1"/>
    <property type="match status" value="1"/>
</dbReference>
<accession>A0ABU2R9Q1</accession>
<feature type="transmembrane region" description="Helical" evidence="2">
    <location>
        <begin position="18"/>
        <end position="37"/>
    </location>
</feature>
<dbReference type="PANTHER" id="PTHR35335:SF1">
    <property type="entry name" value="UPF0716 PROTEIN FXSA"/>
    <property type="match status" value="1"/>
</dbReference>
<keyword evidence="2" id="KW-0812">Transmembrane</keyword>
<keyword evidence="4" id="KW-1185">Reference proteome</keyword>
<dbReference type="PANTHER" id="PTHR35335">
    <property type="entry name" value="UPF0716 PROTEIN FXSA"/>
    <property type="match status" value="1"/>
</dbReference>
<comment type="caution">
    <text evidence="3">The sequence shown here is derived from an EMBL/GenBank/DDBJ whole genome shotgun (WGS) entry which is preliminary data.</text>
</comment>
<dbReference type="Proteomes" id="UP001183610">
    <property type="component" value="Unassembled WGS sequence"/>
</dbReference>
<keyword evidence="2" id="KW-0472">Membrane</keyword>
<evidence type="ECO:0000256" key="2">
    <source>
        <dbReference type="SAM" id="Phobius"/>
    </source>
</evidence>
<evidence type="ECO:0000256" key="1">
    <source>
        <dbReference type="SAM" id="MobiDB-lite"/>
    </source>
</evidence>
<dbReference type="RefSeq" id="WP_029397258.1">
    <property type="nucleotide sequence ID" value="NZ_JAVRET010000136.1"/>
</dbReference>
<protein>
    <submittedName>
        <fullName evidence="3">FxsA family membrane protein</fullName>
    </submittedName>
</protein>